<comment type="caution">
    <text evidence="3">The sequence shown here is derived from an EMBL/GenBank/DDBJ whole genome shotgun (WGS) entry which is preliminary data.</text>
</comment>
<sequence length="152" mass="16430">MTDAPTGRKEKFFALVLPPLEDAGYTAYGHQQRLVAETGMNKSTVSRLIKREQIPHVKFFPALAKAIGKDPVELLIAAGILPPEYLESQQTLSETNQSQVGSEGITPEKAADRLGFQDEVRRAVFLGFVDSLKNSGSDDQPNDESGGAAAQT</sequence>
<organism evidence="3 4">
    <name type="scientific">Streptomyces caniscabiei</name>
    <dbReference type="NCBI Taxonomy" id="2746961"/>
    <lineage>
        <taxon>Bacteria</taxon>
        <taxon>Bacillati</taxon>
        <taxon>Actinomycetota</taxon>
        <taxon>Actinomycetes</taxon>
        <taxon>Kitasatosporales</taxon>
        <taxon>Streptomycetaceae</taxon>
        <taxon>Streptomyces</taxon>
    </lineage>
</organism>
<gene>
    <name evidence="3" type="ORF">IHE70_09690</name>
</gene>
<proteinExistence type="predicted"/>
<protein>
    <submittedName>
        <fullName evidence="3">Helix-turn-helix transcriptional regulator</fullName>
    </submittedName>
</protein>
<dbReference type="Gene3D" id="1.10.260.40">
    <property type="entry name" value="lambda repressor-like DNA-binding domains"/>
    <property type="match status" value="1"/>
</dbReference>
<feature type="region of interest" description="Disordered" evidence="1">
    <location>
        <begin position="89"/>
        <end position="113"/>
    </location>
</feature>
<dbReference type="GO" id="GO:0003677">
    <property type="term" value="F:DNA binding"/>
    <property type="evidence" value="ECO:0007669"/>
    <property type="project" value="InterPro"/>
</dbReference>
<dbReference type="Proteomes" id="UP000661025">
    <property type="component" value="Unassembled WGS sequence"/>
</dbReference>
<evidence type="ECO:0000259" key="2">
    <source>
        <dbReference type="PROSITE" id="PS50943"/>
    </source>
</evidence>
<dbReference type="GeneID" id="79933808"/>
<accession>A0A927L204</accession>
<name>A0A927L204_9ACTN</name>
<dbReference type="CDD" id="cd00093">
    <property type="entry name" value="HTH_XRE"/>
    <property type="match status" value="1"/>
</dbReference>
<reference evidence="3" key="1">
    <citation type="submission" date="2020-09" db="EMBL/GenBank/DDBJ databases">
        <title>Streptomyces canutascabiei sp. nov., which causes potato common scab and is distributed across the world.</title>
        <authorList>
            <person name="Nguyen H.P."/>
            <person name="Weisberg A.J."/>
            <person name="Chang J.H."/>
            <person name="Clarke C.R."/>
        </authorList>
    </citation>
    <scope>NUCLEOTIDE SEQUENCE</scope>
    <source>
        <strain evidence="3">ID-01-6.2a</strain>
    </source>
</reference>
<dbReference type="AlphaFoldDB" id="A0A927L204"/>
<evidence type="ECO:0000313" key="4">
    <source>
        <dbReference type="Proteomes" id="UP000661025"/>
    </source>
</evidence>
<dbReference type="EMBL" id="JACYXT010000003">
    <property type="protein sequence ID" value="MBD9723513.1"/>
    <property type="molecule type" value="Genomic_DNA"/>
</dbReference>
<dbReference type="PROSITE" id="PS50943">
    <property type="entry name" value="HTH_CROC1"/>
    <property type="match status" value="1"/>
</dbReference>
<dbReference type="InterPro" id="IPR010982">
    <property type="entry name" value="Lambda_DNA-bd_dom_sf"/>
</dbReference>
<evidence type="ECO:0000313" key="3">
    <source>
        <dbReference type="EMBL" id="MBD9723513.1"/>
    </source>
</evidence>
<evidence type="ECO:0000256" key="1">
    <source>
        <dbReference type="SAM" id="MobiDB-lite"/>
    </source>
</evidence>
<dbReference type="InterPro" id="IPR001387">
    <property type="entry name" value="Cro/C1-type_HTH"/>
</dbReference>
<feature type="region of interest" description="Disordered" evidence="1">
    <location>
        <begin position="132"/>
        <end position="152"/>
    </location>
</feature>
<feature type="compositionally biased region" description="Polar residues" evidence="1">
    <location>
        <begin position="89"/>
        <end position="101"/>
    </location>
</feature>
<dbReference type="RefSeq" id="WP_192360426.1">
    <property type="nucleotide sequence ID" value="NZ_CP119182.1"/>
</dbReference>
<feature type="domain" description="HTH cro/C1-type" evidence="2">
    <location>
        <begin position="31"/>
        <end position="74"/>
    </location>
</feature>